<organism evidence="1 2">
    <name type="scientific">Drosophila virilis</name>
    <name type="common">Fruit fly</name>
    <dbReference type="NCBI Taxonomy" id="7244"/>
    <lineage>
        <taxon>Eukaryota</taxon>
        <taxon>Metazoa</taxon>
        <taxon>Ecdysozoa</taxon>
        <taxon>Arthropoda</taxon>
        <taxon>Hexapoda</taxon>
        <taxon>Insecta</taxon>
        <taxon>Pterygota</taxon>
        <taxon>Neoptera</taxon>
        <taxon>Endopterygota</taxon>
        <taxon>Diptera</taxon>
        <taxon>Brachycera</taxon>
        <taxon>Muscomorpha</taxon>
        <taxon>Ephydroidea</taxon>
        <taxon>Drosophilidae</taxon>
        <taxon>Drosophila</taxon>
    </lineage>
</organism>
<dbReference type="PhylomeDB" id="B4MAK1"/>
<accession>B4MAK1</accession>
<proteinExistence type="predicted"/>
<name>B4MAK1_DROVI</name>
<sequence>MEIGEELRTWLQDKSKAYTARLEFSIKVWQSLDFVYINKHEVICQWLAETLDEQEQTESELPVAQLQQLFSLRAQPGLVSVATKSLLIQALLKRIRKAAPADAQAHPELLQRLINFELVQDALRADYELLMSCYGTLFTCYERQLLRSVAPDQLLQLRHADFVLPLLQQLRDYVQRAQNHQRLLQAYTKSALQPLCQLLLQLREHGLCCFEQLAALEAQLTDQLKTSGATKRMSAQPLHVHLLLLECALLNHRYDPSKQHKLMQYALKWQQAEIEPETEIEQEQPTEPETHPLALLLTTHALESLRKHNIQLQFPDQLKQTALSFVGDQLFLLLRQHRAEHLREVLQLLCAALRLNPLLIQPHVYQFTVWMMCAPKRNALELRLYSEYLVLLLDMCRRLSHTERFVMQLLKSLREWLHKFELPALPAGSSGVESKRSRQSLEAAQQQLDNCSYVQLLLKYATNSSCASSNCSSSSNHSSERLAQTWPSHSAGAAFIRLVSQLMFKPSLAIWKMLLFSFAELLEPESNAVLAPNLSFAIELQATLLAQYLLGTRMAEQVQHHQPELEQQRQHTIQVLQQFGRYLLAREHNRRTMNVFLECVERANSFELLLAYYWPDGLSRPQPVEQLPQLHRFLSADEWELIQQRVHNFGKSLCRQRLQRLELQLAESGWLLLPNQRAEPCPDALVQLLPWQLSMHLTRDQKQLRLQQQHQQQLAAHLPEDAECVELLALQLLEEYAASLKLAKIKGALLPKQLPQAEHESALAQTLRQHCASSKRPALPEESTRQLVEALQQLPLAQLQSGIKLRLFLLIFSLYQDVRRDELTQLGDQLLEQLIDLLHFGQPLPLCSHLPQLEELLQLVPLEGSDDSTAWRFYETLFGRCIRRLAPGSDAFLVSCAALFREQAQLSPAHCRLLLLAIETLASATGVLNRRMQRHLQPLLEIYGKFVAHKFRSHKKSPAVYKDFVQQTLSGYAIYLSSCINRAAKQQRDEQVPEKTQTSGDSSVQPIDENFRRICKIYIGHSLNYRNAHAIRLLNVALTHRQLLHLDQDEIEFVLDSYWRQLNADIASESALDMGSIEPAVKLIIGYKTNEDFLLLLRRLSQQLDGMRRPETKAEHTSLQNVLVLLTLIAKCSLSSIKGAMLNEHFELISGNVSLRLPPASDAAYCGHVLRLLEAQRALAGNRTVPLTGETLDSLLASMLDVNIKRFIVAGGSWSNFRQLHSALAENCLLLLRQQAALMSDRAPQLAALCQDLVQSIVCYRSERKQAQSLTDEELDGLSELALKLVTLMAGIAAGPQALAMKRVAPFLLIFTIKQMIATERPTTLFEKVKMHLDRFCHELIGICDHRAGHFILRASSEAGARMYQSLVKEHDKYHKFRGKV</sequence>
<protein>
    <submittedName>
        <fullName evidence="1">Uncharacterized protein, isoform A</fullName>
    </submittedName>
</protein>
<dbReference type="eggNOG" id="ENOG502S651">
    <property type="taxonomic scope" value="Eukaryota"/>
</dbReference>
<dbReference type="HOGENOM" id="CLU_255594_0_0_1"/>
<dbReference type="InParanoid" id="B4MAK1"/>
<evidence type="ECO:0000313" key="1">
    <source>
        <dbReference type="EMBL" id="EDW66260.1"/>
    </source>
</evidence>
<evidence type="ECO:0000313" key="2">
    <source>
        <dbReference type="Proteomes" id="UP000008792"/>
    </source>
</evidence>
<reference evidence="1 2" key="1">
    <citation type="journal article" date="2007" name="Nature">
        <title>Evolution of genes and genomes on the Drosophila phylogeny.</title>
        <authorList>
            <consortium name="Drosophila 12 Genomes Consortium"/>
            <person name="Clark A.G."/>
            <person name="Eisen M.B."/>
            <person name="Smith D.R."/>
            <person name="Bergman C.M."/>
            <person name="Oliver B."/>
            <person name="Markow T.A."/>
            <person name="Kaufman T.C."/>
            <person name="Kellis M."/>
            <person name="Gelbart W."/>
            <person name="Iyer V.N."/>
            <person name="Pollard D.A."/>
            <person name="Sackton T.B."/>
            <person name="Larracuente A.M."/>
            <person name="Singh N.D."/>
            <person name="Abad J.P."/>
            <person name="Abt D.N."/>
            <person name="Adryan B."/>
            <person name="Aguade M."/>
            <person name="Akashi H."/>
            <person name="Anderson W.W."/>
            <person name="Aquadro C.F."/>
            <person name="Ardell D.H."/>
            <person name="Arguello R."/>
            <person name="Artieri C.G."/>
            <person name="Barbash D.A."/>
            <person name="Barker D."/>
            <person name="Barsanti P."/>
            <person name="Batterham P."/>
            <person name="Batzoglou S."/>
            <person name="Begun D."/>
            <person name="Bhutkar A."/>
            <person name="Blanco E."/>
            <person name="Bosak S.A."/>
            <person name="Bradley R.K."/>
            <person name="Brand A.D."/>
            <person name="Brent M.R."/>
            <person name="Brooks A.N."/>
            <person name="Brown R.H."/>
            <person name="Butlin R.K."/>
            <person name="Caggese C."/>
            <person name="Calvi B.R."/>
            <person name="Bernardo de Carvalho A."/>
            <person name="Caspi A."/>
            <person name="Castrezana S."/>
            <person name="Celniker S.E."/>
            <person name="Chang J.L."/>
            <person name="Chapple C."/>
            <person name="Chatterji S."/>
            <person name="Chinwalla A."/>
            <person name="Civetta A."/>
            <person name="Clifton S.W."/>
            <person name="Comeron J.M."/>
            <person name="Costello J.C."/>
            <person name="Coyne J.A."/>
            <person name="Daub J."/>
            <person name="David R.G."/>
            <person name="Delcher A.L."/>
            <person name="Delehaunty K."/>
            <person name="Do C.B."/>
            <person name="Ebling H."/>
            <person name="Edwards K."/>
            <person name="Eickbush T."/>
            <person name="Evans J.D."/>
            <person name="Filipski A."/>
            <person name="Findeiss S."/>
            <person name="Freyhult E."/>
            <person name="Fulton L."/>
            <person name="Fulton R."/>
            <person name="Garcia A.C."/>
            <person name="Gardiner A."/>
            <person name="Garfield D.A."/>
            <person name="Garvin B.E."/>
            <person name="Gibson G."/>
            <person name="Gilbert D."/>
            <person name="Gnerre S."/>
            <person name="Godfrey J."/>
            <person name="Good R."/>
            <person name="Gotea V."/>
            <person name="Gravely B."/>
            <person name="Greenberg A.J."/>
            <person name="Griffiths-Jones S."/>
            <person name="Gross S."/>
            <person name="Guigo R."/>
            <person name="Gustafson E.A."/>
            <person name="Haerty W."/>
            <person name="Hahn M.W."/>
            <person name="Halligan D.L."/>
            <person name="Halpern A.L."/>
            <person name="Halter G.M."/>
            <person name="Han M.V."/>
            <person name="Heger A."/>
            <person name="Hillier L."/>
            <person name="Hinrichs A.S."/>
            <person name="Holmes I."/>
            <person name="Hoskins R.A."/>
            <person name="Hubisz M.J."/>
            <person name="Hultmark D."/>
            <person name="Huntley M.A."/>
            <person name="Jaffe D.B."/>
            <person name="Jagadeeshan S."/>
            <person name="Jeck W.R."/>
            <person name="Johnson J."/>
            <person name="Jones C.D."/>
            <person name="Jordan W.C."/>
            <person name="Karpen G.H."/>
            <person name="Kataoka E."/>
            <person name="Keightley P.D."/>
            <person name="Kheradpour P."/>
            <person name="Kirkness E.F."/>
            <person name="Koerich L.B."/>
            <person name="Kristiansen K."/>
            <person name="Kudrna D."/>
            <person name="Kulathinal R.J."/>
            <person name="Kumar S."/>
            <person name="Kwok R."/>
            <person name="Lander E."/>
            <person name="Langley C.H."/>
            <person name="Lapoint R."/>
            <person name="Lazzaro B.P."/>
            <person name="Lee S.J."/>
            <person name="Levesque L."/>
            <person name="Li R."/>
            <person name="Lin C.F."/>
            <person name="Lin M.F."/>
            <person name="Lindblad-Toh K."/>
            <person name="Llopart A."/>
            <person name="Long M."/>
            <person name="Low L."/>
            <person name="Lozovsky E."/>
            <person name="Lu J."/>
            <person name="Luo M."/>
            <person name="Machado C.A."/>
            <person name="Makalowski W."/>
            <person name="Marzo M."/>
            <person name="Matsuda M."/>
            <person name="Matzkin L."/>
            <person name="McAllister B."/>
            <person name="McBride C.S."/>
            <person name="McKernan B."/>
            <person name="McKernan K."/>
            <person name="Mendez-Lago M."/>
            <person name="Minx P."/>
            <person name="Mollenhauer M.U."/>
            <person name="Montooth K."/>
            <person name="Mount S.M."/>
            <person name="Mu X."/>
            <person name="Myers E."/>
            <person name="Negre B."/>
            <person name="Newfeld S."/>
            <person name="Nielsen R."/>
            <person name="Noor M.A."/>
            <person name="O'Grady P."/>
            <person name="Pachter L."/>
            <person name="Papaceit M."/>
            <person name="Parisi M.J."/>
            <person name="Parisi M."/>
            <person name="Parts L."/>
            <person name="Pedersen J.S."/>
            <person name="Pesole G."/>
            <person name="Phillippy A.M."/>
            <person name="Ponting C.P."/>
            <person name="Pop M."/>
            <person name="Porcelli D."/>
            <person name="Powell J.R."/>
            <person name="Prohaska S."/>
            <person name="Pruitt K."/>
            <person name="Puig M."/>
            <person name="Quesneville H."/>
            <person name="Ram K.R."/>
            <person name="Rand D."/>
            <person name="Rasmussen M.D."/>
            <person name="Reed L.K."/>
            <person name="Reenan R."/>
            <person name="Reily A."/>
            <person name="Remington K.A."/>
            <person name="Rieger T.T."/>
            <person name="Ritchie M.G."/>
            <person name="Robin C."/>
            <person name="Rogers Y.H."/>
            <person name="Rohde C."/>
            <person name="Rozas J."/>
            <person name="Rubenfield M.J."/>
            <person name="Ruiz A."/>
            <person name="Russo S."/>
            <person name="Salzberg S.L."/>
            <person name="Sanchez-Gracia A."/>
            <person name="Saranga D.J."/>
            <person name="Sato H."/>
            <person name="Schaeffer S.W."/>
            <person name="Schatz M.C."/>
            <person name="Schlenke T."/>
            <person name="Schwartz R."/>
            <person name="Segarra C."/>
            <person name="Singh R.S."/>
            <person name="Sirot L."/>
            <person name="Sirota M."/>
            <person name="Sisneros N.B."/>
            <person name="Smith C.D."/>
            <person name="Smith T.F."/>
            <person name="Spieth J."/>
            <person name="Stage D.E."/>
            <person name="Stark A."/>
            <person name="Stephan W."/>
            <person name="Strausberg R.L."/>
            <person name="Strempel S."/>
            <person name="Sturgill D."/>
            <person name="Sutton G."/>
            <person name="Sutton G.G."/>
            <person name="Tao W."/>
            <person name="Teichmann S."/>
            <person name="Tobari Y.N."/>
            <person name="Tomimura Y."/>
            <person name="Tsolas J.M."/>
            <person name="Valente V.L."/>
            <person name="Venter E."/>
            <person name="Venter J.C."/>
            <person name="Vicario S."/>
            <person name="Vieira F.G."/>
            <person name="Vilella A.J."/>
            <person name="Villasante A."/>
            <person name="Walenz B."/>
            <person name="Wang J."/>
            <person name="Wasserman M."/>
            <person name="Watts T."/>
            <person name="Wilson D."/>
            <person name="Wilson R.K."/>
            <person name="Wing R.A."/>
            <person name="Wolfner M.F."/>
            <person name="Wong A."/>
            <person name="Wong G.K."/>
            <person name="Wu C.I."/>
            <person name="Wu G."/>
            <person name="Yamamoto D."/>
            <person name="Yang H.P."/>
            <person name="Yang S.P."/>
            <person name="Yorke J.A."/>
            <person name="Yoshida K."/>
            <person name="Zdobnov E."/>
            <person name="Zhang P."/>
            <person name="Zhang Y."/>
            <person name="Zimin A.V."/>
            <person name="Baldwin J."/>
            <person name="Abdouelleil A."/>
            <person name="Abdulkadir J."/>
            <person name="Abebe A."/>
            <person name="Abera B."/>
            <person name="Abreu J."/>
            <person name="Acer S.C."/>
            <person name="Aftuck L."/>
            <person name="Alexander A."/>
            <person name="An P."/>
            <person name="Anderson E."/>
            <person name="Anderson S."/>
            <person name="Arachi H."/>
            <person name="Azer M."/>
            <person name="Bachantsang P."/>
            <person name="Barry A."/>
            <person name="Bayul T."/>
            <person name="Berlin A."/>
            <person name="Bessette D."/>
            <person name="Bloom T."/>
            <person name="Blye J."/>
            <person name="Boguslavskiy L."/>
            <person name="Bonnet C."/>
            <person name="Boukhgalter B."/>
            <person name="Bourzgui I."/>
            <person name="Brown A."/>
            <person name="Cahill P."/>
            <person name="Channer S."/>
            <person name="Cheshatsang Y."/>
            <person name="Chuda L."/>
            <person name="Citroen M."/>
            <person name="Collymore A."/>
            <person name="Cooke P."/>
            <person name="Costello M."/>
            <person name="D'Aco K."/>
            <person name="Daza R."/>
            <person name="De Haan G."/>
            <person name="DeGray S."/>
            <person name="DeMaso C."/>
            <person name="Dhargay N."/>
            <person name="Dooley K."/>
            <person name="Dooley E."/>
            <person name="Doricent M."/>
            <person name="Dorje P."/>
            <person name="Dorjee K."/>
            <person name="Dupes A."/>
            <person name="Elong R."/>
            <person name="Falk J."/>
            <person name="Farina A."/>
            <person name="Faro S."/>
            <person name="Ferguson D."/>
            <person name="Fisher S."/>
            <person name="Foley C.D."/>
            <person name="Franke A."/>
            <person name="Friedrich D."/>
            <person name="Gadbois L."/>
            <person name="Gearin G."/>
            <person name="Gearin C.R."/>
            <person name="Giannoukos G."/>
            <person name="Goode T."/>
            <person name="Graham J."/>
            <person name="Grandbois E."/>
            <person name="Grewal S."/>
            <person name="Gyaltsen K."/>
            <person name="Hafez N."/>
            <person name="Hagos B."/>
            <person name="Hall J."/>
            <person name="Henson C."/>
            <person name="Hollinger A."/>
            <person name="Honan T."/>
            <person name="Huard M.D."/>
            <person name="Hughes L."/>
            <person name="Hurhula B."/>
            <person name="Husby M.E."/>
            <person name="Kamat A."/>
            <person name="Kanga B."/>
            <person name="Kashin S."/>
            <person name="Khazanovich D."/>
            <person name="Kisner P."/>
            <person name="Lance K."/>
            <person name="Lara M."/>
            <person name="Lee W."/>
            <person name="Lennon N."/>
            <person name="Letendre F."/>
            <person name="LeVine R."/>
            <person name="Lipovsky A."/>
            <person name="Liu X."/>
            <person name="Liu J."/>
            <person name="Liu S."/>
            <person name="Lokyitsang T."/>
            <person name="Lokyitsang Y."/>
            <person name="Lubonja R."/>
            <person name="Lui A."/>
            <person name="MacDonald P."/>
            <person name="Magnisalis V."/>
            <person name="Maru K."/>
            <person name="Matthews C."/>
            <person name="McCusker W."/>
            <person name="McDonough S."/>
            <person name="Mehta T."/>
            <person name="Meldrim J."/>
            <person name="Meneus L."/>
            <person name="Mihai O."/>
            <person name="Mihalev A."/>
            <person name="Mihova T."/>
            <person name="Mittelman R."/>
            <person name="Mlenga V."/>
            <person name="Montmayeur A."/>
            <person name="Mulrain L."/>
            <person name="Navidi A."/>
            <person name="Naylor J."/>
            <person name="Negash T."/>
            <person name="Nguyen T."/>
            <person name="Nguyen N."/>
            <person name="Nicol R."/>
            <person name="Norbu C."/>
            <person name="Norbu N."/>
            <person name="Novod N."/>
            <person name="O'Neill B."/>
            <person name="Osman S."/>
            <person name="Markiewicz E."/>
            <person name="Oyono O.L."/>
            <person name="Patti C."/>
            <person name="Phunkhang P."/>
            <person name="Pierre F."/>
            <person name="Priest M."/>
            <person name="Raghuraman S."/>
            <person name="Rege F."/>
            <person name="Reyes R."/>
            <person name="Rise C."/>
            <person name="Rogov P."/>
            <person name="Ross K."/>
            <person name="Ryan E."/>
            <person name="Settipalli S."/>
            <person name="Shea T."/>
            <person name="Sherpa N."/>
            <person name="Shi L."/>
            <person name="Shih D."/>
            <person name="Sparrow T."/>
            <person name="Spaulding J."/>
            <person name="Stalker J."/>
            <person name="Stange-Thomann N."/>
            <person name="Stavropoulos S."/>
            <person name="Stone C."/>
            <person name="Strader C."/>
            <person name="Tesfaye S."/>
            <person name="Thomson T."/>
            <person name="Thoulutsang Y."/>
            <person name="Thoulutsang D."/>
            <person name="Topham K."/>
            <person name="Topping I."/>
            <person name="Tsamla T."/>
            <person name="Vassiliev H."/>
            <person name="Vo A."/>
            <person name="Wangchuk T."/>
            <person name="Wangdi T."/>
            <person name="Weiand M."/>
            <person name="Wilkinson J."/>
            <person name="Wilson A."/>
            <person name="Yadav S."/>
            <person name="Young G."/>
            <person name="Yu Q."/>
            <person name="Zembek L."/>
            <person name="Zhong D."/>
            <person name="Zimmer A."/>
            <person name="Zwirko Z."/>
            <person name="Jaffe D.B."/>
            <person name="Alvarez P."/>
            <person name="Brockman W."/>
            <person name="Butler J."/>
            <person name="Chin C."/>
            <person name="Gnerre S."/>
            <person name="Grabherr M."/>
            <person name="Kleber M."/>
            <person name="Mauceli E."/>
            <person name="MacCallum I."/>
        </authorList>
    </citation>
    <scope>NUCLEOTIDE SEQUENCE [LARGE SCALE GENOMIC DNA]</scope>
    <source>
        <strain evidence="2">Tucson 15010-1051.87</strain>
    </source>
</reference>
<dbReference type="OrthoDB" id="160374at2759"/>
<gene>
    <name evidence="1" type="primary">Dvir\GJ15928</name>
    <name evidence="1" type="ORF">Dvir_GJ15928</name>
</gene>
<dbReference type="KEGG" id="dvi:6634399"/>
<keyword evidence="2" id="KW-1185">Reference proteome</keyword>
<dbReference type="OMA" id="HNRRTMN"/>
<dbReference type="Proteomes" id="UP000008792">
    <property type="component" value="Unassembled WGS sequence"/>
</dbReference>
<dbReference type="FunCoup" id="B4MAK1">
    <property type="interactions" value="55"/>
</dbReference>
<dbReference type="EMBL" id="CH940655">
    <property type="protein sequence ID" value="EDW66260.1"/>
    <property type="molecule type" value="Genomic_DNA"/>
</dbReference>